<keyword evidence="8" id="KW-1185">Reference proteome</keyword>
<gene>
    <name evidence="7" type="ORF">FH608_028810</name>
</gene>
<dbReference type="GO" id="GO:0046872">
    <property type="term" value="F:metal ion binding"/>
    <property type="evidence" value="ECO:0007669"/>
    <property type="project" value="UniProtKB-KW"/>
</dbReference>
<feature type="domain" description="Alcohol dehydrogenase-like N-terminal" evidence="5">
    <location>
        <begin position="26"/>
        <end position="138"/>
    </location>
</feature>
<evidence type="ECO:0000256" key="4">
    <source>
        <dbReference type="ARBA" id="ARBA00023002"/>
    </source>
</evidence>
<dbReference type="Proteomes" id="UP000312512">
    <property type="component" value="Unassembled WGS sequence"/>
</dbReference>
<comment type="cofactor">
    <cofactor evidence="1">
        <name>Zn(2+)</name>
        <dbReference type="ChEBI" id="CHEBI:29105"/>
    </cofactor>
</comment>
<dbReference type="Pfam" id="PF08240">
    <property type="entry name" value="ADH_N"/>
    <property type="match status" value="1"/>
</dbReference>
<dbReference type="InterPro" id="IPR050129">
    <property type="entry name" value="Zn_alcohol_dh"/>
</dbReference>
<dbReference type="OrthoDB" id="9797931at2"/>
<evidence type="ECO:0000259" key="6">
    <source>
        <dbReference type="Pfam" id="PF16912"/>
    </source>
</evidence>
<dbReference type="Gene3D" id="3.40.50.720">
    <property type="entry name" value="NAD(P)-binding Rossmann-like Domain"/>
    <property type="match status" value="1"/>
</dbReference>
<dbReference type="InterPro" id="IPR013154">
    <property type="entry name" value="ADH-like_N"/>
</dbReference>
<evidence type="ECO:0000256" key="3">
    <source>
        <dbReference type="ARBA" id="ARBA00022833"/>
    </source>
</evidence>
<protein>
    <submittedName>
        <fullName evidence="7">Alcohol dehydrogenase catalytic domain-containing protein</fullName>
    </submittedName>
</protein>
<dbReference type="EMBL" id="VDLX02000011">
    <property type="protein sequence ID" value="KAB8191947.1"/>
    <property type="molecule type" value="Genomic_DNA"/>
</dbReference>
<proteinExistence type="predicted"/>
<evidence type="ECO:0000259" key="5">
    <source>
        <dbReference type="Pfam" id="PF08240"/>
    </source>
</evidence>
<dbReference type="RefSeq" id="WP_139633753.1">
    <property type="nucleotide sequence ID" value="NZ_CP045572.1"/>
</dbReference>
<accession>A0A5C4W4F9</accession>
<evidence type="ECO:0000256" key="2">
    <source>
        <dbReference type="ARBA" id="ARBA00022723"/>
    </source>
</evidence>
<evidence type="ECO:0000313" key="7">
    <source>
        <dbReference type="EMBL" id="KAB8191947.1"/>
    </source>
</evidence>
<accession>A0A5P9YTJ1</accession>
<dbReference type="Gene3D" id="3.90.180.10">
    <property type="entry name" value="Medium-chain alcohol dehydrogenases, catalytic domain"/>
    <property type="match status" value="1"/>
</dbReference>
<keyword evidence="2" id="KW-0479">Metal-binding</keyword>
<dbReference type="SUPFAM" id="SSF51735">
    <property type="entry name" value="NAD(P)-binding Rossmann-fold domains"/>
    <property type="match status" value="1"/>
</dbReference>
<dbReference type="AlphaFoldDB" id="A0A5C4W4F9"/>
<feature type="domain" description="Glucose dehydrogenase C-terminal" evidence="6">
    <location>
        <begin position="145"/>
        <end position="322"/>
    </location>
</feature>
<comment type="caution">
    <text evidence="7">The sequence shown here is derived from an EMBL/GenBank/DDBJ whole genome shotgun (WGS) entry which is preliminary data.</text>
</comment>
<dbReference type="InterPro" id="IPR036291">
    <property type="entry name" value="NAD(P)-bd_dom_sf"/>
</dbReference>
<dbReference type="InterPro" id="IPR031640">
    <property type="entry name" value="Glu_dehyd_C"/>
</dbReference>
<evidence type="ECO:0000256" key="1">
    <source>
        <dbReference type="ARBA" id="ARBA00001947"/>
    </source>
</evidence>
<organism evidence="7 8">
    <name type="scientific">Nonomuraea phyllanthi</name>
    <dbReference type="NCBI Taxonomy" id="2219224"/>
    <lineage>
        <taxon>Bacteria</taxon>
        <taxon>Bacillati</taxon>
        <taxon>Actinomycetota</taxon>
        <taxon>Actinomycetes</taxon>
        <taxon>Streptosporangiales</taxon>
        <taxon>Streptosporangiaceae</taxon>
        <taxon>Nonomuraea</taxon>
    </lineage>
</organism>
<reference evidence="7 8" key="1">
    <citation type="submission" date="2019-10" db="EMBL/GenBank/DDBJ databases">
        <title>Nonomuraea sp. nov., isolated from Phyllanthus amarus.</title>
        <authorList>
            <person name="Klykleung N."/>
            <person name="Tanasupawat S."/>
        </authorList>
    </citation>
    <scope>NUCLEOTIDE SEQUENCE [LARGE SCALE GENOMIC DNA]</scope>
    <source>
        <strain evidence="7 8">PA1-10</strain>
    </source>
</reference>
<evidence type="ECO:0000313" key="8">
    <source>
        <dbReference type="Proteomes" id="UP000312512"/>
    </source>
</evidence>
<name>A0A5C4W4F9_9ACTN</name>
<dbReference type="InterPro" id="IPR011032">
    <property type="entry name" value="GroES-like_sf"/>
</dbReference>
<sequence>MKALIKTASGPGALEWADLPDPRPAEGEVLLELVAAGLCHTDLGMIHGDYGPGSGYAPSFPLVLGHEYAGRVVEAGPGTAIPVGSRVVGSAHLTCGACVWCRRGRSMLCESRKVLGLDVDGVFAERFAVPARNLAILPPELPDRLAVLAEPFAVAAHAVDVARLGPADDVCVIGPGTIGLLTLGALTGRRVTVVGRVEDTPQVARAQELGAAEIATAPDDIEALYGRFDVVFETAGTASAVTTATRLLGRGGRLICVGLPAEEARFSSAQLSWNEQTIIGSRAYDVSTWASVPDRLGAAPGLASIVTHTVHLSDHQRALELVESRQATKVLLHP</sequence>
<keyword evidence="4" id="KW-0560">Oxidoreductase</keyword>
<dbReference type="PANTHER" id="PTHR43401">
    <property type="entry name" value="L-THREONINE 3-DEHYDROGENASE"/>
    <property type="match status" value="1"/>
</dbReference>
<dbReference type="SUPFAM" id="SSF50129">
    <property type="entry name" value="GroES-like"/>
    <property type="match status" value="1"/>
</dbReference>
<dbReference type="GO" id="GO:0016491">
    <property type="term" value="F:oxidoreductase activity"/>
    <property type="evidence" value="ECO:0007669"/>
    <property type="project" value="UniProtKB-KW"/>
</dbReference>
<dbReference type="PANTHER" id="PTHR43401:SF2">
    <property type="entry name" value="L-THREONINE 3-DEHYDROGENASE"/>
    <property type="match status" value="1"/>
</dbReference>
<dbReference type="Pfam" id="PF16912">
    <property type="entry name" value="Glu_dehyd_C"/>
    <property type="match status" value="1"/>
</dbReference>
<keyword evidence="3" id="KW-0862">Zinc</keyword>